<dbReference type="InterPro" id="IPR002048">
    <property type="entry name" value="EF_hand_dom"/>
</dbReference>
<evidence type="ECO:0000259" key="2">
    <source>
        <dbReference type="PROSITE" id="PS50222"/>
    </source>
</evidence>
<dbReference type="PROSITE" id="PS00018">
    <property type="entry name" value="EF_HAND_1"/>
    <property type="match status" value="1"/>
</dbReference>
<dbReference type="OrthoDB" id="26525at2759"/>
<evidence type="ECO:0000256" key="1">
    <source>
        <dbReference type="ARBA" id="ARBA00022837"/>
    </source>
</evidence>
<dbReference type="CDD" id="cd00051">
    <property type="entry name" value="EFh"/>
    <property type="match status" value="1"/>
</dbReference>
<proteinExistence type="predicted"/>
<dbReference type="EMBL" id="REGN01010867">
    <property type="protein sequence ID" value="RMZ98284.1"/>
    <property type="molecule type" value="Genomic_DNA"/>
</dbReference>
<dbReference type="SUPFAM" id="SSF47473">
    <property type="entry name" value="EF-hand"/>
    <property type="match status" value="1"/>
</dbReference>
<keyword evidence="1" id="KW-0106">Calcium</keyword>
<dbReference type="Proteomes" id="UP000276133">
    <property type="component" value="Unassembled WGS sequence"/>
</dbReference>
<evidence type="ECO:0000313" key="3">
    <source>
        <dbReference type="EMBL" id="RMZ98284.1"/>
    </source>
</evidence>
<evidence type="ECO:0000313" key="4">
    <source>
        <dbReference type="Proteomes" id="UP000276133"/>
    </source>
</evidence>
<dbReference type="Gene3D" id="1.10.238.10">
    <property type="entry name" value="EF-hand"/>
    <property type="match status" value="1"/>
</dbReference>
<dbReference type="SMART" id="SM00054">
    <property type="entry name" value="EFh"/>
    <property type="match status" value="2"/>
</dbReference>
<dbReference type="Pfam" id="PF13499">
    <property type="entry name" value="EF-hand_7"/>
    <property type="match status" value="1"/>
</dbReference>
<reference evidence="3 4" key="1">
    <citation type="journal article" date="2018" name="Sci. Rep.">
        <title>Genomic signatures of local adaptation to the degree of environmental predictability in rotifers.</title>
        <authorList>
            <person name="Franch-Gras L."/>
            <person name="Hahn C."/>
            <person name="Garcia-Roger E.M."/>
            <person name="Carmona M.J."/>
            <person name="Serra M."/>
            <person name="Gomez A."/>
        </authorList>
    </citation>
    <scope>NUCLEOTIDE SEQUENCE [LARGE SCALE GENOMIC DNA]</scope>
    <source>
        <strain evidence="3">HYR1</strain>
    </source>
</reference>
<comment type="caution">
    <text evidence="3">The sequence shown here is derived from an EMBL/GenBank/DDBJ whole genome shotgun (WGS) entry which is preliminary data.</text>
</comment>
<dbReference type="AlphaFoldDB" id="A0A3M7PHT4"/>
<organism evidence="3 4">
    <name type="scientific">Brachionus plicatilis</name>
    <name type="common">Marine rotifer</name>
    <name type="synonym">Brachionus muelleri</name>
    <dbReference type="NCBI Taxonomy" id="10195"/>
    <lineage>
        <taxon>Eukaryota</taxon>
        <taxon>Metazoa</taxon>
        <taxon>Spiralia</taxon>
        <taxon>Gnathifera</taxon>
        <taxon>Rotifera</taxon>
        <taxon>Eurotatoria</taxon>
        <taxon>Monogononta</taxon>
        <taxon>Pseudotrocha</taxon>
        <taxon>Ploima</taxon>
        <taxon>Brachionidae</taxon>
        <taxon>Brachionus</taxon>
    </lineage>
</organism>
<feature type="domain" description="EF-hand" evidence="2">
    <location>
        <begin position="28"/>
        <end position="55"/>
    </location>
</feature>
<dbReference type="PROSITE" id="PS50222">
    <property type="entry name" value="EF_HAND_2"/>
    <property type="match status" value="2"/>
</dbReference>
<dbReference type="InterPro" id="IPR018247">
    <property type="entry name" value="EF_Hand_1_Ca_BS"/>
</dbReference>
<sequence>MNLFSAGKSFLGNVISQDSDELFNPLPLFKQFDKNGDGKITEEDFILAIEKLGMGEVGENIVKSVFEQIDKNGNGKLDFNEALGAFETIKSIFKQGEKSADD</sequence>
<protein>
    <submittedName>
        <fullName evidence="3">Calmodulin 3</fullName>
    </submittedName>
</protein>
<feature type="domain" description="EF-hand" evidence="2">
    <location>
        <begin position="57"/>
        <end position="92"/>
    </location>
</feature>
<dbReference type="InterPro" id="IPR011992">
    <property type="entry name" value="EF-hand-dom_pair"/>
</dbReference>
<dbReference type="GO" id="GO:0005509">
    <property type="term" value="F:calcium ion binding"/>
    <property type="evidence" value="ECO:0007669"/>
    <property type="project" value="InterPro"/>
</dbReference>
<gene>
    <name evidence="3" type="ORF">BpHYR1_017464</name>
</gene>
<name>A0A3M7PHT4_BRAPC</name>
<keyword evidence="4" id="KW-1185">Reference proteome</keyword>
<accession>A0A3M7PHT4</accession>